<dbReference type="InterPro" id="IPR017996">
    <property type="entry name" value="MRJP/yellow-related"/>
</dbReference>
<dbReference type="Proteomes" id="UP000494165">
    <property type="component" value="Unassembled WGS sequence"/>
</dbReference>
<dbReference type="PANTHER" id="PTHR10009:SF18">
    <property type="entry name" value="PROTEIN YELLOW-LIKE PROTEIN"/>
    <property type="match status" value="1"/>
</dbReference>
<evidence type="ECO:0000256" key="4">
    <source>
        <dbReference type="SAM" id="Phobius"/>
    </source>
</evidence>
<keyword evidence="4" id="KW-0812">Transmembrane</keyword>
<dbReference type="SUPFAM" id="SSF101898">
    <property type="entry name" value="NHL repeat"/>
    <property type="match status" value="1"/>
</dbReference>
<organism evidence="5 6">
    <name type="scientific">Cloeon dipterum</name>
    <dbReference type="NCBI Taxonomy" id="197152"/>
    <lineage>
        <taxon>Eukaryota</taxon>
        <taxon>Metazoa</taxon>
        <taxon>Ecdysozoa</taxon>
        <taxon>Arthropoda</taxon>
        <taxon>Hexapoda</taxon>
        <taxon>Insecta</taxon>
        <taxon>Pterygota</taxon>
        <taxon>Palaeoptera</taxon>
        <taxon>Ephemeroptera</taxon>
        <taxon>Pisciforma</taxon>
        <taxon>Baetidae</taxon>
        <taxon>Cloeon</taxon>
    </lineage>
</organism>
<accession>A0A8S1DG42</accession>
<comment type="similarity">
    <text evidence="2">Belongs to the major royal jelly protein family.</text>
</comment>
<keyword evidence="6" id="KW-1185">Reference proteome</keyword>
<keyword evidence="3" id="KW-0964">Secreted</keyword>
<dbReference type="AlphaFoldDB" id="A0A8S1DG42"/>
<keyword evidence="4" id="KW-0472">Membrane</keyword>
<reference evidence="5 6" key="1">
    <citation type="submission" date="2020-04" db="EMBL/GenBank/DDBJ databases">
        <authorList>
            <person name="Alioto T."/>
            <person name="Alioto T."/>
            <person name="Gomez Garrido J."/>
        </authorList>
    </citation>
    <scope>NUCLEOTIDE SEQUENCE [LARGE SCALE GENOMIC DNA]</scope>
</reference>
<dbReference type="Pfam" id="PF03022">
    <property type="entry name" value="MRJP"/>
    <property type="match status" value="2"/>
</dbReference>
<dbReference type="PANTHER" id="PTHR10009">
    <property type="entry name" value="PROTEIN YELLOW-RELATED"/>
    <property type="match status" value="1"/>
</dbReference>
<dbReference type="EMBL" id="CADEPI010000198">
    <property type="protein sequence ID" value="CAB3379966.1"/>
    <property type="molecule type" value="Genomic_DNA"/>
</dbReference>
<evidence type="ECO:0000313" key="5">
    <source>
        <dbReference type="EMBL" id="CAB3379966.1"/>
    </source>
</evidence>
<evidence type="ECO:0000256" key="2">
    <source>
        <dbReference type="ARBA" id="ARBA00009127"/>
    </source>
</evidence>
<dbReference type="Gene3D" id="2.120.10.30">
    <property type="entry name" value="TolB, C-terminal domain"/>
    <property type="match status" value="1"/>
</dbReference>
<dbReference type="GO" id="GO:0005576">
    <property type="term" value="C:extracellular region"/>
    <property type="evidence" value="ECO:0007669"/>
    <property type="project" value="UniProtKB-SubCell"/>
</dbReference>
<evidence type="ECO:0000256" key="3">
    <source>
        <dbReference type="ARBA" id="ARBA00022525"/>
    </source>
</evidence>
<name>A0A8S1DG42_9INSE</name>
<keyword evidence="4" id="KW-1133">Transmembrane helix</keyword>
<comment type="subcellular location">
    <subcellularLocation>
        <location evidence="1">Secreted</location>
    </subcellularLocation>
</comment>
<evidence type="ECO:0000256" key="1">
    <source>
        <dbReference type="ARBA" id="ARBA00004613"/>
    </source>
</evidence>
<proteinExistence type="inferred from homology"/>
<evidence type="ECO:0000313" key="6">
    <source>
        <dbReference type="Proteomes" id="UP000494165"/>
    </source>
</evidence>
<evidence type="ECO:0008006" key="7">
    <source>
        <dbReference type="Google" id="ProtNLM"/>
    </source>
</evidence>
<protein>
    <recommendedName>
        <fullName evidence="7">Bee-milk protein</fullName>
    </recommendedName>
</protein>
<dbReference type="OrthoDB" id="9977471at2759"/>
<sequence length="491" mass="56121">MTESTSTHPNSGLFVNFNSHAGMQLPNMAHWQLSIVTFLLALSFSNAANFTTVYNWEQGMDYVWPSDAIRTKALADGTFQPEKIWSEYMAVHEKRLFLSLYKNDGIPVTLVFIPTSSASSVSPKLTPFPSWHMHDKRNYCSTIQAAKGLEVDAIGRLWVLDDGSKDCGPKLRIFTLANDAQEHFMHEFSLTYNQGYNLHDLVLDKTHNNGYFAYITRKGENHIVVFSLEKNESWTVNTLGIKFFSIAFSPKAKEKPAQLYLSDYYSNKLCSFSVAILRNQNRDVSSLTLIGEWTKRPYRMSTDSNGTMYAAFFAESYISTWKISQPFQEHRLYEVGALDNSLPFSFSLDSSGILWMTERKRTWGNPEYTSRLLKMAVGSKSYIFDSTEATPTTVPLASNTSGRGRENKNCDHNLVVLNVVLSCWNVFCLFSIASQILWYRKLKRSTWYVRADRAKTTNNQHSGRARSPRLCLLCFIRLEKISVLSYIRTQQ</sequence>
<dbReference type="InterPro" id="IPR011042">
    <property type="entry name" value="6-blade_b-propeller_TolB-like"/>
</dbReference>
<comment type="caution">
    <text evidence="5">The sequence shown here is derived from an EMBL/GenBank/DDBJ whole genome shotgun (WGS) entry which is preliminary data.</text>
</comment>
<feature type="transmembrane region" description="Helical" evidence="4">
    <location>
        <begin position="415"/>
        <end position="438"/>
    </location>
</feature>
<gene>
    <name evidence="5" type="ORF">CLODIP_2_CD09098</name>
</gene>